<gene>
    <name evidence="2" type="ORF">METZ01_LOCUS118584</name>
</gene>
<dbReference type="PANTHER" id="PTHR40072:SF1">
    <property type="entry name" value="MOLYBDOPTERIN-GUANINE DINUCLEOTIDE BIOSYNTHESIS ADAPTER PROTEIN"/>
    <property type="match status" value="1"/>
</dbReference>
<sequence>VSVIGFKDSGKTSVAVGLISALERRGRQVMAIKHGHRFEVDTPGTDSWRLRHEGGARRVVLAGPEDMVVMGGWGSMGEPSVKEVVNRFVSDAEIVVVEGYKTSNLPKIEVYRTAAHPEPFYQPDLPGSEQFLALVTDAPEIEVPIPVLDLNAPDLSDQLADLVESKLLS</sequence>
<dbReference type="CDD" id="cd03116">
    <property type="entry name" value="MobB"/>
    <property type="match status" value="1"/>
</dbReference>
<dbReference type="GO" id="GO:0005525">
    <property type="term" value="F:GTP binding"/>
    <property type="evidence" value="ECO:0007669"/>
    <property type="project" value="InterPro"/>
</dbReference>
<proteinExistence type="predicted"/>
<dbReference type="SUPFAM" id="SSF52540">
    <property type="entry name" value="P-loop containing nucleoside triphosphate hydrolases"/>
    <property type="match status" value="1"/>
</dbReference>
<reference evidence="2" key="1">
    <citation type="submission" date="2018-05" db="EMBL/GenBank/DDBJ databases">
        <authorList>
            <person name="Lanie J.A."/>
            <person name="Ng W.-L."/>
            <person name="Kazmierczak K.M."/>
            <person name="Andrzejewski T.M."/>
            <person name="Davidsen T.M."/>
            <person name="Wayne K.J."/>
            <person name="Tettelin H."/>
            <person name="Glass J.I."/>
            <person name="Rusch D."/>
            <person name="Podicherti R."/>
            <person name="Tsui H.-C.T."/>
            <person name="Winkler M.E."/>
        </authorList>
    </citation>
    <scope>NUCLEOTIDE SEQUENCE</scope>
</reference>
<dbReference type="PANTHER" id="PTHR40072">
    <property type="entry name" value="MOLYBDOPTERIN-GUANINE DINUCLEOTIDE BIOSYNTHESIS ADAPTER PROTEIN-RELATED"/>
    <property type="match status" value="1"/>
</dbReference>
<feature type="non-terminal residue" evidence="2">
    <location>
        <position position="1"/>
    </location>
</feature>
<dbReference type="InterPro" id="IPR027417">
    <property type="entry name" value="P-loop_NTPase"/>
</dbReference>
<dbReference type="AlphaFoldDB" id="A0A381XM85"/>
<accession>A0A381XM85</accession>
<dbReference type="Pfam" id="PF03205">
    <property type="entry name" value="MobB"/>
    <property type="match status" value="1"/>
</dbReference>
<dbReference type="InterPro" id="IPR052539">
    <property type="entry name" value="MGD_biosynthesis_adapter"/>
</dbReference>
<organism evidence="2">
    <name type="scientific">marine metagenome</name>
    <dbReference type="NCBI Taxonomy" id="408172"/>
    <lineage>
        <taxon>unclassified sequences</taxon>
        <taxon>metagenomes</taxon>
        <taxon>ecological metagenomes</taxon>
    </lineage>
</organism>
<dbReference type="InterPro" id="IPR004435">
    <property type="entry name" value="MobB_dom"/>
</dbReference>
<evidence type="ECO:0000313" key="2">
    <source>
        <dbReference type="EMBL" id="SVA65730.1"/>
    </source>
</evidence>
<protein>
    <recommendedName>
        <fullName evidence="1">Molybdopterin-guanine dinucleotide biosynthesis protein B (MobB) domain-containing protein</fullName>
    </recommendedName>
</protein>
<name>A0A381XM85_9ZZZZ</name>
<dbReference type="Gene3D" id="3.40.50.300">
    <property type="entry name" value="P-loop containing nucleotide triphosphate hydrolases"/>
    <property type="match status" value="1"/>
</dbReference>
<feature type="domain" description="Molybdopterin-guanine dinucleotide biosynthesis protein B (MobB)" evidence="1">
    <location>
        <begin position="1"/>
        <end position="136"/>
    </location>
</feature>
<evidence type="ECO:0000259" key="1">
    <source>
        <dbReference type="Pfam" id="PF03205"/>
    </source>
</evidence>
<dbReference type="NCBIfam" id="TIGR00176">
    <property type="entry name" value="mobB"/>
    <property type="match status" value="1"/>
</dbReference>
<dbReference type="GO" id="GO:0006777">
    <property type="term" value="P:Mo-molybdopterin cofactor biosynthetic process"/>
    <property type="evidence" value="ECO:0007669"/>
    <property type="project" value="InterPro"/>
</dbReference>
<dbReference type="EMBL" id="UINC01015642">
    <property type="protein sequence ID" value="SVA65730.1"/>
    <property type="molecule type" value="Genomic_DNA"/>
</dbReference>